<name>A0A6G1HML9_9PEZI</name>
<evidence type="ECO:0000259" key="2">
    <source>
        <dbReference type="Pfam" id="PF23658"/>
    </source>
</evidence>
<dbReference type="EMBL" id="ML996704">
    <property type="protein sequence ID" value="KAF2397154.1"/>
    <property type="molecule type" value="Genomic_DNA"/>
</dbReference>
<feature type="domain" description="Tail specific protease" evidence="1">
    <location>
        <begin position="324"/>
        <end position="507"/>
    </location>
</feature>
<dbReference type="Proteomes" id="UP000799640">
    <property type="component" value="Unassembled WGS sequence"/>
</dbReference>
<organism evidence="3 4">
    <name type="scientific">Trichodelitschia bisporula</name>
    <dbReference type="NCBI Taxonomy" id="703511"/>
    <lineage>
        <taxon>Eukaryota</taxon>
        <taxon>Fungi</taxon>
        <taxon>Dikarya</taxon>
        <taxon>Ascomycota</taxon>
        <taxon>Pezizomycotina</taxon>
        <taxon>Dothideomycetes</taxon>
        <taxon>Dothideomycetes incertae sedis</taxon>
        <taxon>Phaeotrichales</taxon>
        <taxon>Phaeotrichaceae</taxon>
        <taxon>Trichodelitschia</taxon>
    </lineage>
</organism>
<dbReference type="GO" id="GO:0008236">
    <property type="term" value="F:serine-type peptidase activity"/>
    <property type="evidence" value="ECO:0007669"/>
    <property type="project" value="InterPro"/>
</dbReference>
<dbReference type="InterPro" id="IPR005151">
    <property type="entry name" value="Tail-specific_protease"/>
</dbReference>
<dbReference type="GO" id="GO:0006508">
    <property type="term" value="P:proteolysis"/>
    <property type="evidence" value="ECO:0007669"/>
    <property type="project" value="InterPro"/>
</dbReference>
<dbReference type="AlphaFoldDB" id="A0A6G1HML9"/>
<reference evidence="3" key="1">
    <citation type="journal article" date="2020" name="Stud. Mycol.">
        <title>101 Dothideomycetes genomes: a test case for predicting lifestyles and emergence of pathogens.</title>
        <authorList>
            <person name="Haridas S."/>
            <person name="Albert R."/>
            <person name="Binder M."/>
            <person name="Bloem J."/>
            <person name="Labutti K."/>
            <person name="Salamov A."/>
            <person name="Andreopoulos B."/>
            <person name="Baker S."/>
            <person name="Barry K."/>
            <person name="Bills G."/>
            <person name="Bluhm B."/>
            <person name="Cannon C."/>
            <person name="Castanera R."/>
            <person name="Culley D."/>
            <person name="Daum C."/>
            <person name="Ezra D."/>
            <person name="Gonzalez J."/>
            <person name="Henrissat B."/>
            <person name="Kuo A."/>
            <person name="Liang C."/>
            <person name="Lipzen A."/>
            <person name="Lutzoni F."/>
            <person name="Magnuson J."/>
            <person name="Mondo S."/>
            <person name="Nolan M."/>
            <person name="Ohm R."/>
            <person name="Pangilinan J."/>
            <person name="Park H.-J."/>
            <person name="Ramirez L."/>
            <person name="Alfaro M."/>
            <person name="Sun H."/>
            <person name="Tritt A."/>
            <person name="Yoshinaga Y."/>
            <person name="Zwiers L.-H."/>
            <person name="Turgeon B."/>
            <person name="Goodwin S."/>
            <person name="Spatafora J."/>
            <person name="Crous P."/>
            <person name="Grigoriev I."/>
        </authorList>
    </citation>
    <scope>NUCLEOTIDE SEQUENCE</scope>
    <source>
        <strain evidence="3">CBS 262.69</strain>
    </source>
</reference>
<dbReference type="OrthoDB" id="27214at2759"/>
<gene>
    <name evidence="3" type="ORF">EJ06DRAFT_566892</name>
</gene>
<dbReference type="PANTHER" id="PTHR37049:SF4">
    <property type="entry name" value="RHODANESE DOMAIN-CONTAINING PROTEIN"/>
    <property type="match status" value="1"/>
</dbReference>
<dbReference type="InterPro" id="IPR029045">
    <property type="entry name" value="ClpP/crotonase-like_dom_sf"/>
</dbReference>
<proteinExistence type="predicted"/>
<evidence type="ECO:0000313" key="3">
    <source>
        <dbReference type="EMBL" id="KAF2397154.1"/>
    </source>
</evidence>
<dbReference type="Gene3D" id="3.90.226.10">
    <property type="entry name" value="2-enoyl-CoA Hydratase, Chain A, domain 1"/>
    <property type="match status" value="1"/>
</dbReference>
<dbReference type="InterPro" id="IPR056186">
    <property type="entry name" value="PDZ_CPAF-rel"/>
</dbReference>
<evidence type="ECO:0000259" key="1">
    <source>
        <dbReference type="Pfam" id="PF03572"/>
    </source>
</evidence>
<dbReference type="InterPro" id="IPR052766">
    <property type="entry name" value="S41A_metabolite_peptidase"/>
</dbReference>
<evidence type="ECO:0000313" key="4">
    <source>
        <dbReference type="Proteomes" id="UP000799640"/>
    </source>
</evidence>
<accession>A0A6G1HML9</accession>
<dbReference type="PANTHER" id="PTHR37049">
    <property type="entry name" value="PEPTIDASE S41 FAMILY PROTEIN"/>
    <property type="match status" value="1"/>
</dbReference>
<dbReference type="Pfam" id="PF03572">
    <property type="entry name" value="Peptidase_S41"/>
    <property type="match status" value="1"/>
</dbReference>
<protein>
    <submittedName>
        <fullName evidence="3">Uncharacterized protein</fullName>
    </submittedName>
</protein>
<keyword evidence="4" id="KW-1185">Reference proteome</keyword>
<dbReference type="Pfam" id="PF23658">
    <property type="entry name" value="PDZ_CPAF_rel"/>
    <property type="match status" value="1"/>
</dbReference>
<sequence length="693" mass="75796">MPTTASLCSSQLGAEVCGEGAARLPAGAKSIPAQAAWDCIQSVPLNRTAALELLTAVRPYVRWQSTTAVLKNPPAEYVAKVQEPVDIWGGLDNIEKKLKAGEWTREYDFGWELYHLFQSAHDGHFYYLPDVVAGIFSWGRPLELVSVSEDGFKIPGIFVFADVLTAAKDTTFHPSAVSQINGQDAAAFLQDWSQISGLQDRDALYNVNFYNLAQVRQGGAGSATGLFSGGNYARWTYPGGKTTITYANGTTVTYENYARVLQSFANIKSGQDLYDKYFKTAGAMQNMVAKKTASASSPGYPEPVVVDSSNLISGYFLDGEHSEVAVLTVASFEPSIDEFQSVTEKFLAEAKKAGKKKLVIDVSGNGGGYIVLAYELFKQLFPQTEAYAAADRLRASNEVQMIGEVYSATGSDSPFNYKQDLQVDGKHFKNWPEKFGPVQSHGDNFTQLIRWDWTDPNVLSGITMTGYGTRTEFKQPFAAEDIVIVYDGHCASSCTIFSELMRQLVGVKTVVMGGRPNKNMIQAVGGVKGTNAWSWLGNIRNMVQESVAMATADQSKKMKNSELDQYNSDLPFQRSVASGVNNRDGIRKGDSTGTPLQFVYEPADCRLFYTLQMTVDATAMWKAAADAKWNGKECVAGNLGSIKRRSEQTSSGTTQKVAFQNTLSTEVVDALEKSRDLESEVFVFFGADSKALH</sequence>
<dbReference type="SUPFAM" id="SSF52096">
    <property type="entry name" value="ClpP/crotonase"/>
    <property type="match status" value="1"/>
</dbReference>
<feature type="domain" description="CPAF-like PDZ" evidence="2">
    <location>
        <begin position="137"/>
        <end position="264"/>
    </location>
</feature>